<comment type="function">
    <text evidence="6 7">Involved in the assembly process of the P-ring formation. It may associate with FlgF on the rod constituting a structure essential for the P-ring assembly or may act as a modulator protein for the P-ring assembly.</text>
</comment>
<evidence type="ECO:0000256" key="6">
    <source>
        <dbReference type="ARBA" id="ARBA00025643"/>
    </source>
</evidence>
<dbReference type="Pfam" id="PF13144">
    <property type="entry name" value="ChapFlgA"/>
    <property type="match status" value="1"/>
</dbReference>
<keyword evidence="9" id="KW-0282">Flagellum</keyword>
<evidence type="ECO:0000256" key="1">
    <source>
        <dbReference type="ARBA" id="ARBA00004418"/>
    </source>
</evidence>
<evidence type="ECO:0000256" key="5">
    <source>
        <dbReference type="ARBA" id="ARBA00022764"/>
    </source>
</evidence>
<keyword evidence="4 7" id="KW-0732">Signal</keyword>
<dbReference type="Proteomes" id="UP000013111">
    <property type="component" value="Unassembled WGS sequence"/>
</dbReference>
<dbReference type="Gene3D" id="3.90.1210.10">
    <property type="entry name" value="Antifreeze-like/N-acetylneuraminic acid synthase C-terminal domain"/>
    <property type="match status" value="1"/>
</dbReference>
<dbReference type="AlphaFoldDB" id="A0A831A1A9"/>
<dbReference type="PANTHER" id="PTHR36307:SF1">
    <property type="entry name" value="FLAGELLA BASAL BODY P-RING FORMATION PROTEIN FLGA"/>
    <property type="match status" value="1"/>
</dbReference>
<gene>
    <name evidence="9" type="primary">flga3</name>
    <name evidence="9" type="ORF">BN437_2770</name>
</gene>
<proteinExistence type="inferred from homology"/>
<dbReference type="RefSeq" id="WP_004159270.1">
    <property type="nucleotide sequence ID" value="NZ_BAYW01000011.1"/>
</dbReference>
<evidence type="ECO:0000256" key="4">
    <source>
        <dbReference type="ARBA" id="ARBA00022729"/>
    </source>
</evidence>
<name>A0A831A1A9_ERWAM</name>
<dbReference type="SUPFAM" id="SSF51269">
    <property type="entry name" value="AFP III-like domain"/>
    <property type="match status" value="1"/>
</dbReference>
<sequence>MFSRYRYLILALCWSSTLYATPHTSSGIEQRLSVRIDQLLKKKQGAEHDGNVVQLAKLLTPARQLAAICPDPVLSLAGNDSRLTGKRSVIAQCGARRHYLQIQISAHGSWWVAKKNLPAGSVIRADDIETHAGSLDHQPAGILFDINQIVGQTTTRALNAGSPIVQNQLRQQWLLHAGQMVDIVTHGEGFRIRSQGKALANASVDDTLKVQMRTGRTISGKVAHDGQVEILLQQ</sequence>
<feature type="signal peptide" evidence="7">
    <location>
        <begin position="1"/>
        <end position="20"/>
    </location>
</feature>
<dbReference type="GeneID" id="97606849"/>
<protein>
    <recommendedName>
        <fullName evidence="3 7">Flagella basal body P-ring formation protein FlgA</fullName>
    </recommendedName>
</protein>
<evidence type="ECO:0000259" key="8">
    <source>
        <dbReference type="SMART" id="SM00858"/>
    </source>
</evidence>
<accession>A0A831A1A9</accession>
<comment type="caution">
    <text evidence="9">The sequence shown here is derived from an EMBL/GenBank/DDBJ whole genome shotgun (WGS) entry which is preliminary data.</text>
</comment>
<dbReference type="GO" id="GO:0042597">
    <property type="term" value="C:periplasmic space"/>
    <property type="evidence" value="ECO:0007669"/>
    <property type="project" value="UniProtKB-SubCell"/>
</dbReference>
<dbReference type="PANTHER" id="PTHR36307">
    <property type="entry name" value="FLAGELLA BASAL BODY P-RING FORMATION PROTEIN FLGA"/>
    <property type="match status" value="1"/>
</dbReference>
<dbReference type="NCBIfam" id="TIGR03170">
    <property type="entry name" value="flgA_cterm"/>
    <property type="match status" value="1"/>
</dbReference>
<dbReference type="SMART" id="SM00858">
    <property type="entry name" value="SAF"/>
    <property type="match status" value="1"/>
</dbReference>
<keyword evidence="5 7" id="KW-0574">Periplasm</keyword>
<evidence type="ECO:0000256" key="7">
    <source>
        <dbReference type="RuleBase" id="RU362063"/>
    </source>
</evidence>
<dbReference type="CDD" id="cd11614">
    <property type="entry name" value="SAF_CpaB_FlgA_like"/>
    <property type="match status" value="1"/>
</dbReference>
<evidence type="ECO:0000313" key="9">
    <source>
        <dbReference type="EMBL" id="CCO94680.1"/>
    </source>
</evidence>
<dbReference type="Gene3D" id="2.30.30.760">
    <property type="match status" value="1"/>
</dbReference>
<dbReference type="GO" id="GO:0044780">
    <property type="term" value="P:bacterial-type flagellum assembly"/>
    <property type="evidence" value="ECO:0007669"/>
    <property type="project" value="InterPro"/>
</dbReference>
<dbReference type="InterPro" id="IPR039246">
    <property type="entry name" value="Flagellar_FlgA"/>
</dbReference>
<keyword evidence="7" id="KW-1005">Bacterial flagellum biogenesis</keyword>
<evidence type="ECO:0000256" key="3">
    <source>
        <dbReference type="ARBA" id="ARBA00014754"/>
    </source>
</evidence>
<feature type="domain" description="SAF" evidence="8">
    <location>
        <begin position="108"/>
        <end position="170"/>
    </location>
</feature>
<keyword evidence="9" id="KW-0966">Cell projection</keyword>
<dbReference type="InterPro" id="IPR017585">
    <property type="entry name" value="SAF_FlgA"/>
</dbReference>
<evidence type="ECO:0000313" key="10">
    <source>
        <dbReference type="Proteomes" id="UP000013111"/>
    </source>
</evidence>
<dbReference type="EMBL" id="CAPB01000033">
    <property type="protein sequence ID" value="CCO94680.1"/>
    <property type="molecule type" value="Genomic_DNA"/>
</dbReference>
<feature type="chain" id="PRO_5033114075" description="Flagella basal body P-ring formation protein FlgA" evidence="7">
    <location>
        <begin position="21"/>
        <end position="234"/>
    </location>
</feature>
<dbReference type="InterPro" id="IPR036732">
    <property type="entry name" value="AFP_Neu5c_C_sf"/>
</dbReference>
<reference evidence="9 10" key="1">
    <citation type="submission" date="2012-11" db="EMBL/GenBank/DDBJ databases">
        <authorList>
            <person name="Linke B."/>
        </authorList>
    </citation>
    <scope>NUCLEOTIDE SEQUENCE [LARGE SCALE GENOMIC DNA]</scope>
    <source>
        <strain evidence="10">CFBP 1232</strain>
    </source>
</reference>
<reference evidence="9 10" key="2">
    <citation type="submission" date="2013-04" db="EMBL/GenBank/DDBJ databases">
        <title>Comparative genomics of 12 strains of Erwinia amylovora identifies a pan-genome with a large conserved core and provides insights into host specificity.</title>
        <authorList>
            <person name="Mann R.A."/>
            <person name="Smits T.H.M."/>
            <person name="Buehlmann A."/>
            <person name="Blom J."/>
            <person name="Goesmann A."/>
            <person name="Frey J.E."/>
            <person name="Plummer K.M."/>
            <person name="Beer S.V."/>
            <person name="Luck J."/>
            <person name="Duffy B."/>
            <person name="Rodoni B."/>
        </authorList>
    </citation>
    <scope>NUCLEOTIDE SEQUENCE [LARGE SCALE GENOMIC DNA]</scope>
    <source>
        <strain evidence="10">CFBP 1232</strain>
    </source>
</reference>
<comment type="subcellular location">
    <subcellularLocation>
        <location evidence="1 7">Periplasm</location>
    </subcellularLocation>
</comment>
<keyword evidence="9" id="KW-0969">Cilium</keyword>
<dbReference type="InterPro" id="IPR013974">
    <property type="entry name" value="SAF"/>
</dbReference>
<organism evidence="9 10">
    <name type="scientific">Erwinia amylovora NBRC 12687 = CFBP 1232</name>
    <dbReference type="NCBI Taxonomy" id="1219359"/>
    <lineage>
        <taxon>Bacteria</taxon>
        <taxon>Pseudomonadati</taxon>
        <taxon>Pseudomonadota</taxon>
        <taxon>Gammaproteobacteria</taxon>
        <taxon>Enterobacterales</taxon>
        <taxon>Erwiniaceae</taxon>
        <taxon>Erwinia</taxon>
    </lineage>
</organism>
<comment type="similarity">
    <text evidence="2 7">Belongs to the FlgA family.</text>
</comment>
<evidence type="ECO:0000256" key="2">
    <source>
        <dbReference type="ARBA" id="ARBA00010474"/>
    </source>
</evidence>